<comment type="cofactor">
    <cofactor evidence="1">
        <name>[4Fe-4S] cluster</name>
        <dbReference type="ChEBI" id="CHEBI:49883"/>
    </cofactor>
</comment>
<protein>
    <submittedName>
        <fullName evidence="6">2-hydroxyglutaryl-CoA dehydratase, D-component</fullName>
    </submittedName>
</protein>
<accession>A0A098B1Z7</accession>
<gene>
    <name evidence="6" type="ORF">DPCES_2505</name>
</gene>
<dbReference type="GO" id="GO:0051536">
    <property type="term" value="F:iron-sulfur cluster binding"/>
    <property type="evidence" value="ECO:0007669"/>
    <property type="project" value="UniProtKB-KW"/>
</dbReference>
<sequence>MMEWSVPEEQRDSLSLLLEESALKGLKRKTRYPNYRFLGILCSYFPEELIMAFGLEPLRLLPDSAQRTPGELPPFSCSLARGILDMELQGRWEDLLGVGFVHTCDTMQCLSGIWEFAGQQNIVNMVPPVMLKAAGANQYYQEEVKRAWEQLQKLTGHEPTEESLREAIRLCRRIREKVNEVEELREKLPSPLTAALLRAGQLMPRAIYAEALDEVLPELYARAEESGSRARLMVSGAALENDQVYAMIEELEGRVVVDDTCTGYRHYSGPLMEESADPWYDLVKRYEDMPPCPCKNQSLNARLEYLGNLASRRQVEGAVLVIRKYCEPHAWDAVPLAETLQNRGIRTLVLELEGAEAGGQERTRLQAFLESILENRSSDSGGRAQA</sequence>
<keyword evidence="3" id="KW-0479">Metal-binding</keyword>
<evidence type="ECO:0000256" key="5">
    <source>
        <dbReference type="ARBA" id="ARBA00023014"/>
    </source>
</evidence>
<dbReference type="AlphaFoldDB" id="A0A098B1Z7"/>
<name>A0A098B1Z7_DESHA</name>
<dbReference type="InterPro" id="IPR010327">
    <property type="entry name" value="FldB/FldC_alpha/beta"/>
</dbReference>
<dbReference type="GO" id="GO:0046872">
    <property type="term" value="F:metal ion binding"/>
    <property type="evidence" value="ECO:0007669"/>
    <property type="project" value="UniProtKB-KW"/>
</dbReference>
<evidence type="ECO:0000313" key="6">
    <source>
        <dbReference type="EMBL" id="CDX02392.1"/>
    </source>
</evidence>
<dbReference type="Pfam" id="PF06050">
    <property type="entry name" value="HGD-D"/>
    <property type="match status" value="1"/>
</dbReference>
<dbReference type="PANTHER" id="PTHR30548">
    <property type="entry name" value="2-HYDROXYGLUTARYL-COA DEHYDRATASE, D-COMPONENT-RELATED"/>
    <property type="match status" value="1"/>
</dbReference>
<comment type="similarity">
    <text evidence="2">Belongs to the FldB/FldC dehydratase alpha/beta subunit family.</text>
</comment>
<dbReference type="Gene3D" id="3.40.50.11900">
    <property type="match status" value="1"/>
</dbReference>
<keyword evidence="5" id="KW-0411">Iron-sulfur</keyword>
<dbReference type="PATRIC" id="fig|49338.4.peg.2691"/>
<dbReference type="PANTHER" id="PTHR30548:SF5">
    <property type="entry name" value="SUBUNIT OF OXYGEN-SENSITIVE 2-HYDROXYISOCAPROYL-COA DEHYDRATASE"/>
    <property type="match status" value="1"/>
</dbReference>
<keyword evidence="4" id="KW-0408">Iron</keyword>
<dbReference type="RefSeq" id="WP_005811019.1">
    <property type="nucleotide sequence ID" value="NZ_CABKQQ010000029.1"/>
</dbReference>
<dbReference type="GO" id="GO:0016836">
    <property type="term" value="F:hydro-lyase activity"/>
    <property type="evidence" value="ECO:0007669"/>
    <property type="project" value="UniProtKB-ARBA"/>
</dbReference>
<dbReference type="Gene3D" id="3.40.50.11890">
    <property type="match status" value="1"/>
</dbReference>
<dbReference type="EMBL" id="LK996017">
    <property type="protein sequence ID" value="CDX02392.1"/>
    <property type="molecule type" value="Genomic_DNA"/>
</dbReference>
<evidence type="ECO:0000256" key="2">
    <source>
        <dbReference type="ARBA" id="ARBA00005806"/>
    </source>
</evidence>
<dbReference type="Gene3D" id="1.20.1270.370">
    <property type="match status" value="1"/>
</dbReference>
<evidence type="ECO:0000256" key="1">
    <source>
        <dbReference type="ARBA" id="ARBA00001966"/>
    </source>
</evidence>
<evidence type="ECO:0000256" key="3">
    <source>
        <dbReference type="ARBA" id="ARBA00022723"/>
    </source>
</evidence>
<evidence type="ECO:0000256" key="4">
    <source>
        <dbReference type="ARBA" id="ARBA00023004"/>
    </source>
</evidence>
<reference evidence="6" key="1">
    <citation type="submission" date="2014-07" db="EMBL/GenBank/DDBJ databases">
        <authorList>
            <person name="Hornung V.Bastian."/>
        </authorList>
    </citation>
    <scope>NUCLEOTIDE SEQUENCE</scope>
    <source>
        <strain evidence="6">PCE-S</strain>
    </source>
</reference>
<organism evidence="6">
    <name type="scientific">Desulfitobacterium hafniense</name>
    <name type="common">Desulfitobacterium frappieri</name>
    <dbReference type="NCBI Taxonomy" id="49338"/>
    <lineage>
        <taxon>Bacteria</taxon>
        <taxon>Bacillati</taxon>
        <taxon>Bacillota</taxon>
        <taxon>Clostridia</taxon>
        <taxon>Eubacteriales</taxon>
        <taxon>Desulfitobacteriaceae</taxon>
        <taxon>Desulfitobacterium</taxon>
    </lineage>
</organism>
<proteinExistence type="inferred from homology"/>